<dbReference type="NCBIfam" id="TIGR04265">
    <property type="entry name" value="bac_cardiolipin"/>
    <property type="match status" value="1"/>
</dbReference>
<dbReference type="PANTHER" id="PTHR21248:SF7">
    <property type="entry name" value="MINOR CARDIOLIPIN SYNTHASE CLSB"/>
    <property type="match status" value="1"/>
</dbReference>
<dbReference type="CDD" id="cd09112">
    <property type="entry name" value="PLDc_CLS_2"/>
    <property type="match status" value="1"/>
</dbReference>
<name>A0ABU5IX83_9BACI</name>
<keyword evidence="4" id="KW-0812">Transmembrane</keyword>
<gene>
    <name evidence="10" type="primary">cls</name>
    <name evidence="10" type="ORF">SM124_08435</name>
</gene>
<evidence type="ECO:0000256" key="3">
    <source>
        <dbReference type="ARBA" id="ARBA00022679"/>
    </source>
</evidence>
<evidence type="ECO:0000313" key="10">
    <source>
        <dbReference type="EMBL" id="MDZ5471773.1"/>
    </source>
</evidence>
<protein>
    <recommendedName>
        <fullName evidence="8">Cardiolipin synthase</fullName>
        <ecNumber evidence="8">2.7.8.-</ecNumber>
    </recommendedName>
</protein>
<evidence type="ECO:0000256" key="1">
    <source>
        <dbReference type="ARBA" id="ARBA00004236"/>
    </source>
</evidence>
<evidence type="ECO:0000256" key="6">
    <source>
        <dbReference type="ARBA" id="ARBA00022989"/>
    </source>
</evidence>
<keyword evidence="11" id="KW-1185">Reference proteome</keyword>
<dbReference type="RefSeq" id="WP_322446070.1">
    <property type="nucleotide sequence ID" value="NZ_JAXOFX010000004.1"/>
</dbReference>
<keyword evidence="5" id="KW-0677">Repeat</keyword>
<evidence type="ECO:0000256" key="4">
    <source>
        <dbReference type="ARBA" id="ARBA00022692"/>
    </source>
</evidence>
<sequence>MALAIIVAVLLLIGLLLFLDYKFGRKKHLSAINRKNYPIRESNFEIFTGGPELFEDLFSELRKAEKHIHILFYIVKDDPVSKEFLSILKERAKNGVEVRLLLDWLGSFSVKNSIVKELKDDGVKFAFCHVLKFPFLFYSSQVRNHRKITVIDGKMGYIGGFNIGKEYINMDPKLCPWRDYHLKIMGEGVHDLQREFLKDWREERKENLLQDSIYFPMLPKGQSRHQIIPSEGFYLEETFSGLIRKAEKSIMIGTPYFIPSTKILKDLLDALDRGVHITLLVPYKSDHALVQEASHPYLREILKKGADVHQYLKGFYHAKVLFIDDNICDIGTANFDKRSLFLNHEINCYIFDKNLIDKLKAVIEKDILDSKVLTLEELNRFKLSTSIKEAIARPISHFL</sequence>
<dbReference type="PROSITE" id="PS50035">
    <property type="entry name" value="PLD"/>
    <property type="match status" value="2"/>
</dbReference>
<keyword evidence="3" id="KW-0808">Transferase</keyword>
<evidence type="ECO:0000256" key="8">
    <source>
        <dbReference type="NCBIfam" id="TIGR04265"/>
    </source>
</evidence>
<evidence type="ECO:0000256" key="2">
    <source>
        <dbReference type="ARBA" id="ARBA00022475"/>
    </source>
</evidence>
<accession>A0ABU5IX83</accession>
<keyword evidence="7" id="KW-0472">Membrane</keyword>
<dbReference type="InterPro" id="IPR001736">
    <property type="entry name" value="PLipase_D/transphosphatidylase"/>
</dbReference>
<feature type="domain" description="PLD phosphodiesterase" evidence="9">
    <location>
        <begin position="140"/>
        <end position="167"/>
    </location>
</feature>
<feature type="domain" description="PLD phosphodiesterase" evidence="9">
    <location>
        <begin position="312"/>
        <end position="339"/>
    </location>
</feature>
<dbReference type="Gene3D" id="3.30.870.10">
    <property type="entry name" value="Endonuclease Chain A"/>
    <property type="match status" value="2"/>
</dbReference>
<organism evidence="10 11">
    <name type="scientific">Robertmurraya mangrovi</name>
    <dbReference type="NCBI Taxonomy" id="3098077"/>
    <lineage>
        <taxon>Bacteria</taxon>
        <taxon>Bacillati</taxon>
        <taxon>Bacillota</taxon>
        <taxon>Bacilli</taxon>
        <taxon>Bacillales</taxon>
        <taxon>Bacillaceae</taxon>
        <taxon>Robertmurraya</taxon>
    </lineage>
</organism>
<comment type="caution">
    <text evidence="10">The sequence shown here is derived from an EMBL/GenBank/DDBJ whole genome shotgun (WGS) entry which is preliminary data.</text>
</comment>
<proteinExistence type="predicted"/>
<dbReference type="EC" id="2.7.8.-" evidence="8"/>
<keyword evidence="2" id="KW-1003">Cell membrane</keyword>
<evidence type="ECO:0000313" key="11">
    <source>
        <dbReference type="Proteomes" id="UP001290455"/>
    </source>
</evidence>
<dbReference type="PIRSF" id="PIRSF000850">
    <property type="entry name" value="Phospholipase_D_PSS"/>
    <property type="match status" value="1"/>
</dbReference>
<dbReference type="SMART" id="SM00155">
    <property type="entry name" value="PLDc"/>
    <property type="match status" value="2"/>
</dbReference>
<dbReference type="SUPFAM" id="SSF56024">
    <property type="entry name" value="Phospholipase D/nuclease"/>
    <property type="match status" value="2"/>
</dbReference>
<dbReference type="PANTHER" id="PTHR21248">
    <property type="entry name" value="CARDIOLIPIN SYNTHASE"/>
    <property type="match status" value="1"/>
</dbReference>
<evidence type="ECO:0000259" key="9">
    <source>
        <dbReference type="PROSITE" id="PS50035"/>
    </source>
</evidence>
<evidence type="ECO:0000256" key="5">
    <source>
        <dbReference type="ARBA" id="ARBA00022737"/>
    </source>
</evidence>
<dbReference type="InterPro" id="IPR025202">
    <property type="entry name" value="PLD-like_dom"/>
</dbReference>
<reference evidence="10 11" key="1">
    <citation type="submission" date="2023-11" db="EMBL/GenBank/DDBJ databases">
        <title>Bacillus jintuensis, isolated from a mudflat on the Beibu Gulf coast.</title>
        <authorList>
            <person name="Li M."/>
        </authorList>
    </citation>
    <scope>NUCLEOTIDE SEQUENCE [LARGE SCALE GENOMIC DNA]</scope>
    <source>
        <strain evidence="10 11">31A1R</strain>
    </source>
</reference>
<dbReference type="CDD" id="cd09110">
    <property type="entry name" value="PLDc_CLS_1"/>
    <property type="match status" value="1"/>
</dbReference>
<comment type="subcellular location">
    <subcellularLocation>
        <location evidence="1">Cell membrane</location>
    </subcellularLocation>
</comment>
<dbReference type="Proteomes" id="UP001290455">
    <property type="component" value="Unassembled WGS sequence"/>
</dbReference>
<evidence type="ECO:0000256" key="7">
    <source>
        <dbReference type="ARBA" id="ARBA00023136"/>
    </source>
</evidence>
<dbReference type="Pfam" id="PF13091">
    <property type="entry name" value="PLDc_2"/>
    <property type="match status" value="2"/>
</dbReference>
<dbReference type="InterPro" id="IPR022924">
    <property type="entry name" value="Cardiolipin_synthase"/>
</dbReference>
<keyword evidence="6" id="KW-1133">Transmembrane helix</keyword>
<dbReference type="EMBL" id="JAXOFX010000004">
    <property type="protein sequence ID" value="MDZ5471773.1"/>
    <property type="molecule type" value="Genomic_DNA"/>
</dbReference>